<dbReference type="Proteomes" id="UP000194546">
    <property type="component" value="Unassembled WGS sequence"/>
</dbReference>
<dbReference type="PROSITE" id="PS51125">
    <property type="entry name" value="NHL"/>
    <property type="match status" value="1"/>
</dbReference>
<gene>
    <name evidence="6" type="ORF">PAMC26510_32100</name>
</gene>
<dbReference type="RefSeq" id="WP_086383422.1">
    <property type="nucleotide sequence ID" value="NZ_NBTY01000198.1"/>
</dbReference>
<dbReference type="SUPFAM" id="SSF101898">
    <property type="entry name" value="NHL repeat"/>
    <property type="match status" value="1"/>
</dbReference>
<sequence length="383" mass="41682">MSQYHSMSCPCCAIEERGLDRRGFIRLAGGAAAALALMPLSARAQEQTVPSIAFDSIPNPVHLPRDVFFGECSGVALNSYGHIFVLSRGNTTGPAYAAAAAQLLEFAPNGKFIREIGHNLYAWSFAHSVKVDRQDNIWVTDKGSDMVIKFTPEGRVAMVFGRKQEAADEETGPLKHPNPPLPSEPGRFRQVTDVAWDDAGNTYISDGYINSRVAKVDRDGNWLKSWGERGTGPGQFHTPHSIALDAEGLVYVADRSNRRIQVFDGEGTFQRQFTIDVPVPPGARAAIGYAPDEAAIAAGTFAPGSPWAICISPGPNQVLYSADAFPGRIYKMTLEGKLLGVLGESGKQLKQFGWIHQMACPSENTLFVAELLNWRVQKLVLHA</sequence>
<protein>
    <submittedName>
        <fullName evidence="6">NHL repeat protein</fullName>
    </submittedName>
</protein>
<dbReference type="PANTHER" id="PTHR10680:SF38">
    <property type="entry name" value="BLL1368 PROTEIN"/>
    <property type="match status" value="1"/>
</dbReference>
<feature type="region of interest" description="Disordered" evidence="5">
    <location>
        <begin position="166"/>
        <end position="186"/>
    </location>
</feature>
<proteinExistence type="predicted"/>
<comment type="caution">
    <text evidence="6">The sequence shown here is derived from an EMBL/GenBank/DDBJ whole genome shotgun (WGS) entry which is preliminary data.</text>
</comment>
<dbReference type="InterPro" id="IPR006311">
    <property type="entry name" value="TAT_signal"/>
</dbReference>
<evidence type="ECO:0000256" key="2">
    <source>
        <dbReference type="ARBA" id="ARBA00022737"/>
    </source>
</evidence>
<dbReference type="InterPro" id="IPR011042">
    <property type="entry name" value="6-blade_b-propeller_TolB-like"/>
</dbReference>
<dbReference type="PROSITE" id="PS51318">
    <property type="entry name" value="TAT"/>
    <property type="match status" value="1"/>
</dbReference>
<reference evidence="6 7" key="1">
    <citation type="submission" date="2017-03" db="EMBL/GenBank/DDBJ databases">
        <title>Genome analysis of strain PAMC 26510.</title>
        <authorList>
            <person name="Oh H.-M."/>
            <person name="Yang J.-A."/>
        </authorList>
    </citation>
    <scope>NUCLEOTIDE SEQUENCE [LARGE SCALE GENOMIC DNA]</scope>
    <source>
        <strain evidence="6 7">PAMC 26510</strain>
    </source>
</reference>
<evidence type="ECO:0000256" key="3">
    <source>
        <dbReference type="ARBA" id="ARBA00023180"/>
    </source>
</evidence>
<dbReference type="Pfam" id="PF01436">
    <property type="entry name" value="NHL"/>
    <property type="match status" value="1"/>
</dbReference>
<dbReference type="EMBL" id="NBTY01000198">
    <property type="protein sequence ID" value="OTP67091.1"/>
    <property type="molecule type" value="Genomic_DNA"/>
</dbReference>
<accession>A0A242M7G2</accession>
<evidence type="ECO:0000256" key="1">
    <source>
        <dbReference type="ARBA" id="ARBA00022729"/>
    </source>
</evidence>
<feature type="repeat" description="NHL" evidence="4">
    <location>
        <begin position="227"/>
        <end position="266"/>
    </location>
</feature>
<dbReference type="AlphaFoldDB" id="A0A242M7G2"/>
<dbReference type="InterPro" id="IPR001258">
    <property type="entry name" value="NHL_repeat"/>
</dbReference>
<organism evidence="6 7">
    <name type="scientific">Caballeronia sordidicola</name>
    <name type="common">Burkholderia sordidicola</name>
    <dbReference type="NCBI Taxonomy" id="196367"/>
    <lineage>
        <taxon>Bacteria</taxon>
        <taxon>Pseudomonadati</taxon>
        <taxon>Pseudomonadota</taxon>
        <taxon>Betaproteobacteria</taxon>
        <taxon>Burkholderiales</taxon>
        <taxon>Burkholderiaceae</taxon>
        <taxon>Caballeronia</taxon>
    </lineage>
</organism>
<keyword evidence="3" id="KW-0325">Glycoprotein</keyword>
<evidence type="ECO:0000313" key="6">
    <source>
        <dbReference type="EMBL" id="OTP67091.1"/>
    </source>
</evidence>
<keyword evidence="2" id="KW-0677">Repeat</keyword>
<evidence type="ECO:0000313" key="7">
    <source>
        <dbReference type="Proteomes" id="UP000194546"/>
    </source>
</evidence>
<dbReference type="Gene3D" id="2.120.10.30">
    <property type="entry name" value="TolB, C-terminal domain"/>
    <property type="match status" value="1"/>
</dbReference>
<evidence type="ECO:0000256" key="4">
    <source>
        <dbReference type="PROSITE-ProRule" id="PRU00504"/>
    </source>
</evidence>
<keyword evidence="1" id="KW-0732">Signal</keyword>
<dbReference type="PANTHER" id="PTHR10680">
    <property type="entry name" value="PEPTIDYL-GLYCINE ALPHA-AMIDATING MONOOXYGENASE"/>
    <property type="match status" value="1"/>
</dbReference>
<evidence type="ECO:0000256" key="5">
    <source>
        <dbReference type="SAM" id="MobiDB-lite"/>
    </source>
</evidence>
<dbReference type="CDD" id="cd14958">
    <property type="entry name" value="NHL_PAL_like"/>
    <property type="match status" value="1"/>
</dbReference>
<name>A0A242M7G2_CABSO</name>